<feature type="region of interest" description="Disordered" evidence="2">
    <location>
        <begin position="209"/>
        <end position="241"/>
    </location>
</feature>
<proteinExistence type="predicted"/>
<dbReference type="InterPro" id="IPR025295">
    <property type="entry name" value="eCIS_core_dom"/>
</dbReference>
<evidence type="ECO:0000259" key="3">
    <source>
        <dbReference type="Pfam" id="PF13699"/>
    </source>
</evidence>
<name>A0ABN3KLG2_9ACTN</name>
<feature type="coiled-coil region" evidence="1">
    <location>
        <begin position="467"/>
        <end position="515"/>
    </location>
</feature>
<feature type="domain" description="eCIS core" evidence="3">
    <location>
        <begin position="105"/>
        <end position="176"/>
    </location>
</feature>
<reference evidence="4 5" key="1">
    <citation type="journal article" date="2019" name="Int. J. Syst. Evol. Microbiol.">
        <title>The Global Catalogue of Microorganisms (GCM) 10K type strain sequencing project: providing services to taxonomists for standard genome sequencing and annotation.</title>
        <authorList>
            <consortium name="The Broad Institute Genomics Platform"/>
            <consortium name="The Broad Institute Genome Sequencing Center for Infectious Disease"/>
            <person name="Wu L."/>
            <person name="Ma J."/>
        </authorList>
    </citation>
    <scope>NUCLEOTIDE SEQUENCE [LARGE SCALE GENOMIC DNA]</scope>
    <source>
        <strain evidence="4 5">JCM 6305</strain>
    </source>
</reference>
<dbReference type="RefSeq" id="WP_425583738.1">
    <property type="nucleotide sequence ID" value="NZ_BAAASZ010000035.1"/>
</dbReference>
<gene>
    <name evidence="4" type="ORF">GCM10010405_51550</name>
</gene>
<evidence type="ECO:0000313" key="4">
    <source>
        <dbReference type="EMBL" id="GAA2460846.1"/>
    </source>
</evidence>
<sequence length="554" mass="59192">MRTHSPGEAPRRPRQAPAPGTARSRGTSAAQASAGRGAAVPVLPTLRALAALQRTAGNRAVTRMLRDAGHRAAPRVQRSAVTGEEATAAVQRSAVADVLRGPGQPLPAALRGEMEARLGADFADVRLHTGPAARASAAQVGARAYTSGSHVVIGDGGADKHTLAHELTHVIQQRQGAVAGTDNGAGLRISDPSDRFERAAEANAVRVMARPRPTTSAAPHPSDGAEEHAEGTLGAPATGTGHIQRRFTPFSGGKAENVDVARLAPLDTLFSNGLTYTDGCTLGNSVHLEQLLRQTGGGSEPGYPQGFEEIRLVDQYLLWENRPQVSTAMHAVNGDFVAGANNTASNIFMGTAQANKNHLNEVEAPIRSAMQGTANRGRAALYQQAMSTCEHPPGAPWILIWDNPGATIPGSTPGGKKLPFLMTDKSQRVTHYVDTLQLPSDRPRVTVYSVVPTYKASYLPPYIHRNLADTDKKIVDAKAELATLQQQVPRNQTEIDDLKERIENEELAVDRLKKNGPNLFPVEFTCTAEYWLASYDPKAPWIVSRESQVLDAQA</sequence>
<keyword evidence="1" id="KW-0175">Coiled coil</keyword>
<dbReference type="Proteomes" id="UP001501638">
    <property type="component" value="Unassembled WGS sequence"/>
</dbReference>
<evidence type="ECO:0000256" key="1">
    <source>
        <dbReference type="SAM" id="Coils"/>
    </source>
</evidence>
<feature type="compositionally biased region" description="Low complexity" evidence="2">
    <location>
        <begin position="15"/>
        <end position="37"/>
    </location>
</feature>
<accession>A0ABN3KLG2</accession>
<dbReference type="EMBL" id="BAAASZ010000035">
    <property type="protein sequence ID" value="GAA2460846.1"/>
    <property type="molecule type" value="Genomic_DNA"/>
</dbReference>
<dbReference type="Pfam" id="PF13699">
    <property type="entry name" value="eCIS_core"/>
    <property type="match status" value="1"/>
</dbReference>
<keyword evidence="5" id="KW-1185">Reference proteome</keyword>
<evidence type="ECO:0000313" key="5">
    <source>
        <dbReference type="Proteomes" id="UP001501638"/>
    </source>
</evidence>
<comment type="caution">
    <text evidence="4">The sequence shown here is derived from an EMBL/GenBank/DDBJ whole genome shotgun (WGS) entry which is preliminary data.</text>
</comment>
<evidence type="ECO:0000256" key="2">
    <source>
        <dbReference type="SAM" id="MobiDB-lite"/>
    </source>
</evidence>
<protein>
    <recommendedName>
        <fullName evidence="3">eCIS core domain-containing protein</fullName>
    </recommendedName>
</protein>
<organism evidence="4 5">
    <name type="scientific">Streptomyces macrosporus</name>
    <dbReference type="NCBI Taxonomy" id="44032"/>
    <lineage>
        <taxon>Bacteria</taxon>
        <taxon>Bacillati</taxon>
        <taxon>Actinomycetota</taxon>
        <taxon>Actinomycetes</taxon>
        <taxon>Kitasatosporales</taxon>
        <taxon>Streptomycetaceae</taxon>
        <taxon>Streptomyces</taxon>
    </lineage>
</organism>
<feature type="region of interest" description="Disordered" evidence="2">
    <location>
        <begin position="1"/>
        <end position="37"/>
    </location>
</feature>